<organism evidence="2 3">
    <name type="scientific">Mycena metata</name>
    <dbReference type="NCBI Taxonomy" id="1033252"/>
    <lineage>
        <taxon>Eukaryota</taxon>
        <taxon>Fungi</taxon>
        <taxon>Dikarya</taxon>
        <taxon>Basidiomycota</taxon>
        <taxon>Agaricomycotina</taxon>
        <taxon>Agaricomycetes</taxon>
        <taxon>Agaricomycetidae</taxon>
        <taxon>Agaricales</taxon>
        <taxon>Marasmiineae</taxon>
        <taxon>Mycenaceae</taxon>
        <taxon>Mycena</taxon>
    </lineage>
</organism>
<comment type="caution">
    <text evidence="2">The sequence shown here is derived from an EMBL/GenBank/DDBJ whole genome shotgun (WGS) entry which is preliminary data.</text>
</comment>
<sequence>MAPRKPCRQTPAQAQRSLIRAQVVARNRCKRLHTAELIRLREVAANTLDHDHPDMQIYFTSVDTFERNFGSPPLFSDGLEEYFRCMRFHASLAEDLAQRFDHDQASIAAEAAKPISFTVTNPYSDGDQRQLWLEETLRSWKHSVEGPDAVAALPAAVNIQFPFCIPNRFATYPEWLTNGHRDLMYAYYIGMEMRRTLEDVGEVARQSTRDLPVVPIDAASSTQKLAGVAVTESKSKRRSE</sequence>
<keyword evidence="3" id="KW-1185">Reference proteome</keyword>
<reference evidence="2" key="1">
    <citation type="submission" date="2023-03" db="EMBL/GenBank/DDBJ databases">
        <title>Massive genome expansion in bonnet fungi (Mycena s.s.) driven by repeated elements and novel gene families across ecological guilds.</title>
        <authorList>
            <consortium name="Lawrence Berkeley National Laboratory"/>
            <person name="Harder C.B."/>
            <person name="Miyauchi S."/>
            <person name="Viragh M."/>
            <person name="Kuo A."/>
            <person name="Thoen E."/>
            <person name="Andreopoulos B."/>
            <person name="Lu D."/>
            <person name="Skrede I."/>
            <person name="Drula E."/>
            <person name="Henrissat B."/>
            <person name="Morin E."/>
            <person name="Kohler A."/>
            <person name="Barry K."/>
            <person name="LaButti K."/>
            <person name="Morin E."/>
            <person name="Salamov A."/>
            <person name="Lipzen A."/>
            <person name="Mereny Z."/>
            <person name="Hegedus B."/>
            <person name="Baldrian P."/>
            <person name="Stursova M."/>
            <person name="Weitz H."/>
            <person name="Taylor A."/>
            <person name="Grigoriev I.V."/>
            <person name="Nagy L.G."/>
            <person name="Martin F."/>
            <person name="Kauserud H."/>
        </authorList>
    </citation>
    <scope>NUCLEOTIDE SEQUENCE</scope>
    <source>
        <strain evidence="2">CBHHK182m</strain>
    </source>
</reference>
<protein>
    <submittedName>
        <fullName evidence="2">Uncharacterized protein</fullName>
    </submittedName>
</protein>
<accession>A0AAD7HUK9</accession>
<feature type="region of interest" description="Disordered" evidence="1">
    <location>
        <begin position="221"/>
        <end position="240"/>
    </location>
</feature>
<proteinExistence type="predicted"/>
<evidence type="ECO:0000313" key="2">
    <source>
        <dbReference type="EMBL" id="KAJ7728728.1"/>
    </source>
</evidence>
<evidence type="ECO:0000313" key="3">
    <source>
        <dbReference type="Proteomes" id="UP001215598"/>
    </source>
</evidence>
<dbReference type="AlphaFoldDB" id="A0AAD7HUK9"/>
<dbReference type="Proteomes" id="UP001215598">
    <property type="component" value="Unassembled WGS sequence"/>
</dbReference>
<name>A0AAD7HUK9_9AGAR</name>
<gene>
    <name evidence="2" type="ORF">B0H16DRAFT_1734501</name>
</gene>
<evidence type="ECO:0000256" key="1">
    <source>
        <dbReference type="SAM" id="MobiDB-lite"/>
    </source>
</evidence>
<dbReference type="EMBL" id="JARKIB010000170">
    <property type="protein sequence ID" value="KAJ7728728.1"/>
    <property type="molecule type" value="Genomic_DNA"/>
</dbReference>